<dbReference type="OrthoDB" id="1742084at2759"/>
<dbReference type="SMART" id="SM00297">
    <property type="entry name" value="BROMO"/>
    <property type="match status" value="1"/>
</dbReference>
<dbReference type="InterPro" id="IPR001487">
    <property type="entry name" value="Bromodomain"/>
</dbReference>
<feature type="compositionally biased region" description="Low complexity" evidence="3">
    <location>
        <begin position="536"/>
        <end position="570"/>
    </location>
</feature>
<name>A0A834Z1A8_TETSI</name>
<feature type="compositionally biased region" description="Basic and acidic residues" evidence="3">
    <location>
        <begin position="495"/>
        <end position="508"/>
    </location>
</feature>
<evidence type="ECO:0000313" key="8">
    <source>
        <dbReference type="Proteomes" id="UP000655225"/>
    </source>
</evidence>
<dbReference type="Pfam" id="PF00439">
    <property type="entry name" value="Bromodomain"/>
    <property type="match status" value="1"/>
</dbReference>
<evidence type="ECO:0000313" key="7">
    <source>
        <dbReference type="EMBL" id="KAF8398495.1"/>
    </source>
</evidence>
<dbReference type="PANTHER" id="PTHR37888:SF11">
    <property type="entry name" value="DNA-BINDING BROMODOMAIN-CONTAINING PROTEIN"/>
    <property type="match status" value="1"/>
</dbReference>
<protein>
    <submittedName>
        <fullName evidence="7">Uncharacterized protein</fullName>
    </submittedName>
</protein>
<feature type="domain" description="HTH myb-type" evidence="6">
    <location>
        <begin position="16"/>
        <end position="65"/>
    </location>
</feature>
<feature type="compositionally biased region" description="Basic and acidic residues" evidence="3">
    <location>
        <begin position="274"/>
        <end position="284"/>
    </location>
</feature>
<dbReference type="AlphaFoldDB" id="A0A834Z1A8"/>
<dbReference type="InterPro" id="IPR036427">
    <property type="entry name" value="Bromodomain-like_sf"/>
</dbReference>
<dbReference type="PANTHER" id="PTHR37888">
    <property type="entry name" value="DNA-BINDING BROMODOMAIN-CONTAINING PROTEIN"/>
    <property type="match status" value="1"/>
</dbReference>
<dbReference type="InterPro" id="IPR001005">
    <property type="entry name" value="SANT/Myb"/>
</dbReference>
<evidence type="ECO:0000256" key="3">
    <source>
        <dbReference type="SAM" id="MobiDB-lite"/>
    </source>
</evidence>
<feature type="compositionally biased region" description="Basic and acidic residues" evidence="3">
    <location>
        <begin position="190"/>
        <end position="216"/>
    </location>
</feature>
<dbReference type="CDD" id="cd04369">
    <property type="entry name" value="Bromodomain"/>
    <property type="match status" value="1"/>
</dbReference>
<dbReference type="PROSITE" id="PS50014">
    <property type="entry name" value="BROMODOMAIN_2"/>
    <property type="match status" value="1"/>
</dbReference>
<dbReference type="Pfam" id="PF00249">
    <property type="entry name" value="Myb_DNA-binding"/>
    <property type="match status" value="1"/>
</dbReference>
<evidence type="ECO:0000259" key="6">
    <source>
        <dbReference type="PROSITE" id="PS51294"/>
    </source>
</evidence>
<evidence type="ECO:0000259" key="5">
    <source>
        <dbReference type="PROSITE" id="PS50090"/>
    </source>
</evidence>
<gene>
    <name evidence="7" type="ORF">HHK36_017424</name>
</gene>
<feature type="compositionally biased region" description="Pro residues" evidence="3">
    <location>
        <begin position="687"/>
        <end position="697"/>
    </location>
</feature>
<dbReference type="Gene3D" id="1.10.10.60">
    <property type="entry name" value="Homeodomain-like"/>
    <property type="match status" value="1"/>
</dbReference>
<keyword evidence="8" id="KW-1185">Reference proteome</keyword>
<feature type="compositionally biased region" description="Low complexity" evidence="3">
    <location>
        <begin position="581"/>
        <end position="597"/>
    </location>
</feature>
<feature type="compositionally biased region" description="Polar residues" evidence="3">
    <location>
        <begin position="180"/>
        <end position="189"/>
    </location>
</feature>
<accession>A0A834Z1A8</accession>
<feature type="compositionally biased region" description="Basic and acidic residues" evidence="3">
    <location>
        <begin position="421"/>
        <end position="435"/>
    </location>
</feature>
<feature type="compositionally biased region" description="Polar residues" evidence="3">
    <location>
        <begin position="626"/>
        <end position="635"/>
    </location>
</feature>
<dbReference type="OMA" id="YPAHELY"/>
<dbReference type="InterPro" id="IPR009057">
    <property type="entry name" value="Homeodomain-like_sf"/>
</dbReference>
<organism evidence="7 8">
    <name type="scientific">Tetracentron sinense</name>
    <name type="common">Spur-leaf</name>
    <dbReference type="NCBI Taxonomy" id="13715"/>
    <lineage>
        <taxon>Eukaryota</taxon>
        <taxon>Viridiplantae</taxon>
        <taxon>Streptophyta</taxon>
        <taxon>Embryophyta</taxon>
        <taxon>Tracheophyta</taxon>
        <taxon>Spermatophyta</taxon>
        <taxon>Magnoliopsida</taxon>
        <taxon>Trochodendrales</taxon>
        <taxon>Trochodendraceae</taxon>
        <taxon>Tetracentron</taxon>
    </lineage>
</organism>
<dbReference type="EMBL" id="JABCRI010000011">
    <property type="protein sequence ID" value="KAF8398495.1"/>
    <property type="molecule type" value="Genomic_DNA"/>
</dbReference>
<evidence type="ECO:0000256" key="2">
    <source>
        <dbReference type="PROSITE-ProRule" id="PRU00035"/>
    </source>
</evidence>
<feature type="compositionally biased region" description="Basic and acidic residues" evidence="3">
    <location>
        <begin position="122"/>
        <end position="159"/>
    </location>
</feature>
<evidence type="ECO:0000256" key="1">
    <source>
        <dbReference type="ARBA" id="ARBA00023117"/>
    </source>
</evidence>
<dbReference type="CDD" id="cd00167">
    <property type="entry name" value="SANT"/>
    <property type="match status" value="1"/>
</dbReference>
<dbReference type="PROSITE" id="PS50090">
    <property type="entry name" value="MYB_LIKE"/>
    <property type="match status" value="1"/>
</dbReference>
<dbReference type="SMART" id="SM00717">
    <property type="entry name" value="SANT"/>
    <property type="match status" value="1"/>
</dbReference>
<feature type="compositionally biased region" description="Polar residues" evidence="3">
    <location>
        <begin position="660"/>
        <end position="674"/>
    </location>
</feature>
<feature type="region of interest" description="Disordered" evidence="3">
    <location>
        <begin position="121"/>
        <end position="316"/>
    </location>
</feature>
<dbReference type="PROSITE" id="PS51294">
    <property type="entry name" value="HTH_MYB"/>
    <property type="match status" value="1"/>
</dbReference>
<feature type="region of interest" description="Disordered" evidence="3">
    <location>
        <begin position="421"/>
        <end position="468"/>
    </location>
</feature>
<feature type="compositionally biased region" description="Polar residues" evidence="3">
    <location>
        <begin position="480"/>
        <end position="489"/>
    </location>
</feature>
<feature type="compositionally biased region" description="Pro residues" evidence="3">
    <location>
        <begin position="436"/>
        <end position="449"/>
    </location>
</feature>
<evidence type="ECO:0000259" key="4">
    <source>
        <dbReference type="PROSITE" id="PS50014"/>
    </source>
</evidence>
<proteinExistence type="predicted"/>
<dbReference type="SUPFAM" id="SSF47370">
    <property type="entry name" value="Bromodomain"/>
    <property type="match status" value="1"/>
</dbReference>
<feature type="compositionally biased region" description="Basic and acidic residues" evidence="3">
    <location>
        <begin position="515"/>
        <end position="526"/>
    </location>
</feature>
<reference evidence="7 8" key="1">
    <citation type="submission" date="2020-04" db="EMBL/GenBank/DDBJ databases">
        <title>Plant Genome Project.</title>
        <authorList>
            <person name="Zhang R.-G."/>
        </authorList>
    </citation>
    <scope>NUCLEOTIDE SEQUENCE [LARGE SCALE GENOMIC DNA]</scope>
    <source>
        <strain evidence="7">YNK0</strain>
        <tissue evidence="7">Leaf</tissue>
    </source>
</reference>
<dbReference type="InterPro" id="IPR017930">
    <property type="entry name" value="Myb_dom"/>
</dbReference>
<sequence>MAKSEDTEKETWGTWEELLLTCAVSRHGTKSWDSVAMEIQNRSSFNLLTAQNCKQKYHDLKRRFMAKDDKIDEGEEESETDDKIDRIPWLDELRKLRVAELRSEVQQYDISIVSLQSKVKRLKEERERSLREDSNEEKPDLEKDEAKDDKKERDKEPKKSSPVSVAEKPVSGDDSDRENQSFNESNSTDPKGENRRTSVEESEKKPEPVEFADGKPDPVSGDSKPINEGSYIGSSDTIAKDSAAPPVRKSSKANPVGEGGESPELWESVAESKGGGDEGTKESSDVQSSASLSKKRRRSKIVSGSSSGEEHETDEVSPAIKRISVKSQPLISFLEIIRSHKYGSLFERRLESQETVKYRNLIRQHVDLETVRTRLEEGRYSGSSRRFFCDLLLLFNNAIVFFRKNSVESVAATELRELVSREMASRRRKPDRSPEEPTPSPPPVPSPPKPDPEPEPEPSGSLLVNQKPSVPMIAVRKRSSITAKASSLGVQRKGAVIEEKPVLERRQIDNSSPIVEEKEKEKEKSITKKRTKERSTSGARSSRTSSKSRTNTHMNSNVNSSQNPSPNSNSGSAGKGGAPDNNNSEPKTEKNNNNTTSAIAKKRSAANFLNRMKRNSLSDGTLLETLKSSVNNSNNGKAGGSEQKKSGGSGRGDGRKEQVSRQSSGGKQVQSSPAKRSVGRPPKKTAGPPPPLRPPAPAKRIRETTETEALATRQPRKRSRR</sequence>
<keyword evidence="1 2" id="KW-0103">Bromodomain</keyword>
<feature type="region of interest" description="Disordered" evidence="3">
    <location>
        <begin position="480"/>
        <end position="721"/>
    </location>
</feature>
<comment type="caution">
    <text evidence="7">The sequence shown here is derived from an EMBL/GenBank/DDBJ whole genome shotgun (WGS) entry which is preliminary data.</text>
</comment>
<dbReference type="Proteomes" id="UP000655225">
    <property type="component" value="Unassembled WGS sequence"/>
</dbReference>
<dbReference type="SUPFAM" id="SSF46689">
    <property type="entry name" value="Homeodomain-like"/>
    <property type="match status" value="1"/>
</dbReference>
<dbReference type="Gene3D" id="1.20.920.10">
    <property type="entry name" value="Bromodomain-like"/>
    <property type="match status" value="1"/>
</dbReference>
<feature type="domain" description="Bromo" evidence="4">
    <location>
        <begin position="338"/>
        <end position="409"/>
    </location>
</feature>
<feature type="domain" description="Myb-like" evidence="5">
    <location>
        <begin position="4"/>
        <end position="61"/>
    </location>
</feature>